<keyword evidence="3" id="KW-1185">Reference proteome</keyword>
<evidence type="ECO:0000256" key="1">
    <source>
        <dbReference type="SAM" id="MobiDB-lite"/>
    </source>
</evidence>
<evidence type="ECO:0000313" key="2">
    <source>
        <dbReference type="EMBL" id="TNN78506.1"/>
    </source>
</evidence>
<dbReference type="AlphaFoldDB" id="A0A4Z2IKS4"/>
<dbReference type="Proteomes" id="UP000314294">
    <property type="component" value="Unassembled WGS sequence"/>
</dbReference>
<feature type="compositionally biased region" description="Pro residues" evidence="1">
    <location>
        <begin position="31"/>
        <end position="44"/>
    </location>
</feature>
<comment type="caution">
    <text evidence="2">The sequence shown here is derived from an EMBL/GenBank/DDBJ whole genome shotgun (WGS) entry which is preliminary data.</text>
</comment>
<proteinExistence type="predicted"/>
<name>A0A4Z2IKS4_9TELE</name>
<organism evidence="2 3">
    <name type="scientific">Liparis tanakae</name>
    <name type="common">Tanaka's snailfish</name>
    <dbReference type="NCBI Taxonomy" id="230148"/>
    <lineage>
        <taxon>Eukaryota</taxon>
        <taxon>Metazoa</taxon>
        <taxon>Chordata</taxon>
        <taxon>Craniata</taxon>
        <taxon>Vertebrata</taxon>
        <taxon>Euteleostomi</taxon>
        <taxon>Actinopterygii</taxon>
        <taxon>Neopterygii</taxon>
        <taxon>Teleostei</taxon>
        <taxon>Neoteleostei</taxon>
        <taxon>Acanthomorphata</taxon>
        <taxon>Eupercaria</taxon>
        <taxon>Perciformes</taxon>
        <taxon>Cottioidei</taxon>
        <taxon>Cottales</taxon>
        <taxon>Liparidae</taxon>
        <taxon>Liparis</taxon>
    </lineage>
</organism>
<gene>
    <name evidence="2" type="ORF">EYF80_011289</name>
</gene>
<protein>
    <submittedName>
        <fullName evidence="2">Uncharacterized protein</fullName>
    </submittedName>
</protein>
<reference evidence="2 3" key="1">
    <citation type="submission" date="2019-03" db="EMBL/GenBank/DDBJ databases">
        <title>First draft genome of Liparis tanakae, snailfish: a comprehensive survey of snailfish specific genes.</title>
        <authorList>
            <person name="Kim W."/>
            <person name="Song I."/>
            <person name="Jeong J.-H."/>
            <person name="Kim D."/>
            <person name="Kim S."/>
            <person name="Ryu S."/>
            <person name="Song J.Y."/>
            <person name="Lee S.K."/>
        </authorList>
    </citation>
    <scope>NUCLEOTIDE SEQUENCE [LARGE SCALE GENOMIC DNA]</scope>
    <source>
        <tissue evidence="2">Muscle</tissue>
    </source>
</reference>
<feature type="region of interest" description="Disordered" evidence="1">
    <location>
        <begin position="23"/>
        <end position="62"/>
    </location>
</feature>
<accession>A0A4Z2IKS4</accession>
<dbReference type="EMBL" id="SRLO01000073">
    <property type="protein sequence ID" value="TNN78506.1"/>
    <property type="molecule type" value="Genomic_DNA"/>
</dbReference>
<sequence length="62" mass="6776">MEDLGRLPVTYDSSRQISTDIALPAARKEPPFPPSNPLRPPPSTVSPVWKPKSLGARGNYSM</sequence>
<evidence type="ECO:0000313" key="3">
    <source>
        <dbReference type="Proteomes" id="UP000314294"/>
    </source>
</evidence>